<comment type="caution">
    <text evidence="2">The sequence shown here is derived from an EMBL/GenBank/DDBJ whole genome shotgun (WGS) entry which is preliminary data.</text>
</comment>
<dbReference type="AlphaFoldDB" id="A0A1F6EJV4"/>
<dbReference type="Gene3D" id="3.90.550.10">
    <property type="entry name" value="Spore Coat Polysaccharide Biosynthesis Protein SpsA, Chain A"/>
    <property type="match status" value="1"/>
</dbReference>
<dbReference type="SUPFAM" id="SSF53448">
    <property type="entry name" value="Nucleotide-diphospho-sugar transferases"/>
    <property type="match status" value="1"/>
</dbReference>
<dbReference type="PANTHER" id="PTHR22916:SF65">
    <property type="entry name" value="SLR1065 PROTEIN"/>
    <property type="match status" value="1"/>
</dbReference>
<reference evidence="2 3" key="1">
    <citation type="journal article" date="2016" name="Nat. Commun.">
        <title>Thousands of microbial genomes shed light on interconnected biogeochemical processes in an aquifer system.</title>
        <authorList>
            <person name="Anantharaman K."/>
            <person name="Brown C.T."/>
            <person name="Hug L.A."/>
            <person name="Sharon I."/>
            <person name="Castelle C.J."/>
            <person name="Probst A.J."/>
            <person name="Thomas B.C."/>
            <person name="Singh A."/>
            <person name="Wilkins M.J."/>
            <person name="Karaoz U."/>
            <person name="Brodie E.L."/>
            <person name="Williams K.H."/>
            <person name="Hubbard S.S."/>
            <person name="Banfield J.F."/>
        </authorList>
    </citation>
    <scope>NUCLEOTIDE SEQUENCE [LARGE SCALE GENOMIC DNA]</scope>
</reference>
<protein>
    <recommendedName>
        <fullName evidence="1">Glycosyltransferase 2-like domain-containing protein</fullName>
    </recommendedName>
</protein>
<dbReference type="STRING" id="1798507.A3A34_02870"/>
<dbReference type="Pfam" id="PF00535">
    <property type="entry name" value="Glycos_transf_2"/>
    <property type="match status" value="1"/>
</dbReference>
<dbReference type="Proteomes" id="UP000178587">
    <property type="component" value="Unassembled WGS sequence"/>
</dbReference>
<gene>
    <name evidence="2" type="ORF">A3A34_02870</name>
</gene>
<evidence type="ECO:0000259" key="1">
    <source>
        <dbReference type="Pfam" id="PF00535"/>
    </source>
</evidence>
<dbReference type="InterPro" id="IPR029044">
    <property type="entry name" value="Nucleotide-diphossugar_trans"/>
</dbReference>
<evidence type="ECO:0000313" key="2">
    <source>
        <dbReference type="EMBL" id="OGG73592.1"/>
    </source>
</evidence>
<accession>A0A1F6EJV4</accession>
<dbReference type="PANTHER" id="PTHR22916">
    <property type="entry name" value="GLYCOSYLTRANSFERASE"/>
    <property type="match status" value="1"/>
</dbReference>
<proteinExistence type="predicted"/>
<feature type="domain" description="Glycosyltransferase 2-like" evidence="1">
    <location>
        <begin position="7"/>
        <end position="111"/>
    </location>
</feature>
<organism evidence="2 3">
    <name type="scientific">Candidatus Kaiserbacteria bacterium RIFCSPLOWO2_01_FULL_50_24</name>
    <dbReference type="NCBI Taxonomy" id="1798507"/>
    <lineage>
        <taxon>Bacteria</taxon>
        <taxon>Candidatus Kaiseribacteriota</taxon>
    </lineage>
</organism>
<name>A0A1F6EJV4_9BACT</name>
<sequence length="302" mass="35402">MNYPKISVVIQCFNREQYIAEAIESVVNQGYPNLECIVIDDDSTDGSWKVIERYKDRLTYCEKWPGKRTSPIYAFNRGFAKSTGEILYSLNDKNKLMPGSLFAVAKVFSEFPDVLWLTGIGLLIDSDGIIVNVIPVRKDFYEHLVGFPWAIQHESTFWRRSLWEKTGGKLDEEYPWAFDAGLWRKFFFKAKLHHLNTVLGAYRKTPSAMSSARKEEFYGYYTKAREDMRRRASTSNIVYMNIYRVLRLFKPILRNIPDGVWANIPVLRRFSHEAISFQNLNNSSAPQLKRYKRNPFRTIFPW</sequence>
<dbReference type="EMBL" id="MFLU01000016">
    <property type="protein sequence ID" value="OGG73592.1"/>
    <property type="molecule type" value="Genomic_DNA"/>
</dbReference>
<evidence type="ECO:0000313" key="3">
    <source>
        <dbReference type="Proteomes" id="UP000178587"/>
    </source>
</evidence>
<dbReference type="InterPro" id="IPR001173">
    <property type="entry name" value="Glyco_trans_2-like"/>
</dbReference>